<gene>
    <name evidence="3" type="ORF">MCOR_52172</name>
</gene>
<dbReference type="AlphaFoldDB" id="A0A6J8ELE0"/>
<evidence type="ECO:0000256" key="2">
    <source>
        <dbReference type="SAM" id="Phobius"/>
    </source>
</evidence>
<feature type="transmembrane region" description="Helical" evidence="2">
    <location>
        <begin position="23"/>
        <end position="45"/>
    </location>
</feature>
<feature type="region of interest" description="Disordered" evidence="1">
    <location>
        <begin position="104"/>
        <end position="150"/>
    </location>
</feature>
<sequence length="150" mass="16796">MGVFFSFVDNNIHGSTNDRLKRISYGIAIGVVLILICIFISFVIVKKRNRIPGAEINIPSVNSIHIPLKNQVVGAVALNPLDQYYEEIDETALDHINEYQEIQFESDSDSKEGSQSKSATEDDEGYLNPYNSLINSPQNRTYSTLNLANK</sequence>
<keyword evidence="2" id="KW-1133">Transmembrane helix</keyword>
<reference evidence="3 4" key="1">
    <citation type="submission" date="2020-06" db="EMBL/GenBank/DDBJ databases">
        <authorList>
            <person name="Li R."/>
            <person name="Bekaert M."/>
        </authorList>
    </citation>
    <scope>NUCLEOTIDE SEQUENCE [LARGE SCALE GENOMIC DNA]</scope>
    <source>
        <strain evidence="4">wild</strain>
    </source>
</reference>
<dbReference type="OrthoDB" id="10414582at2759"/>
<keyword evidence="4" id="KW-1185">Reference proteome</keyword>
<dbReference type="EMBL" id="CACVKT020009055">
    <property type="protein sequence ID" value="CAC5419891.1"/>
    <property type="molecule type" value="Genomic_DNA"/>
</dbReference>
<keyword evidence="2" id="KW-0812">Transmembrane</keyword>
<evidence type="ECO:0000256" key="1">
    <source>
        <dbReference type="SAM" id="MobiDB-lite"/>
    </source>
</evidence>
<accession>A0A6J8ELE0</accession>
<proteinExistence type="predicted"/>
<protein>
    <submittedName>
        <fullName evidence="3">Uncharacterized protein</fullName>
    </submittedName>
</protein>
<organism evidence="3 4">
    <name type="scientific">Mytilus coruscus</name>
    <name type="common">Sea mussel</name>
    <dbReference type="NCBI Taxonomy" id="42192"/>
    <lineage>
        <taxon>Eukaryota</taxon>
        <taxon>Metazoa</taxon>
        <taxon>Spiralia</taxon>
        <taxon>Lophotrochozoa</taxon>
        <taxon>Mollusca</taxon>
        <taxon>Bivalvia</taxon>
        <taxon>Autobranchia</taxon>
        <taxon>Pteriomorphia</taxon>
        <taxon>Mytilida</taxon>
        <taxon>Mytiloidea</taxon>
        <taxon>Mytilidae</taxon>
        <taxon>Mytilinae</taxon>
        <taxon>Mytilus</taxon>
    </lineage>
</organism>
<evidence type="ECO:0000313" key="4">
    <source>
        <dbReference type="Proteomes" id="UP000507470"/>
    </source>
</evidence>
<evidence type="ECO:0000313" key="3">
    <source>
        <dbReference type="EMBL" id="CAC5419891.1"/>
    </source>
</evidence>
<feature type="compositionally biased region" description="Polar residues" evidence="1">
    <location>
        <begin position="129"/>
        <end position="150"/>
    </location>
</feature>
<keyword evidence="2" id="KW-0472">Membrane</keyword>
<name>A0A6J8ELE0_MYTCO</name>
<dbReference type="Proteomes" id="UP000507470">
    <property type="component" value="Unassembled WGS sequence"/>
</dbReference>